<dbReference type="Pfam" id="PF07940">
    <property type="entry name" value="Hepar_II_III_C"/>
    <property type="match status" value="1"/>
</dbReference>
<proteinExistence type="predicted"/>
<feature type="domain" description="Alginate lyase" evidence="6">
    <location>
        <begin position="93"/>
        <end position="291"/>
    </location>
</feature>
<keyword evidence="4" id="KW-0456">Lyase</keyword>
<dbReference type="PANTHER" id="PTHR39210">
    <property type="entry name" value="HEPARIN-SULFATE LYASE"/>
    <property type="match status" value="1"/>
</dbReference>
<organism evidence="8 9">
    <name type="scientific">Lacihabitans lacunae</name>
    <dbReference type="NCBI Taxonomy" id="1028214"/>
    <lineage>
        <taxon>Bacteria</taxon>
        <taxon>Pseudomonadati</taxon>
        <taxon>Bacteroidota</taxon>
        <taxon>Cytophagia</taxon>
        <taxon>Cytophagales</taxon>
        <taxon>Leadbetterellaceae</taxon>
        <taxon>Lacihabitans</taxon>
    </lineage>
</organism>
<dbReference type="PANTHER" id="PTHR39210:SF1">
    <property type="entry name" value="HEPARIN-SULFATE LYASE"/>
    <property type="match status" value="1"/>
</dbReference>
<accession>A0ABV7YR18</accession>
<evidence type="ECO:0000259" key="6">
    <source>
        <dbReference type="Pfam" id="PF05426"/>
    </source>
</evidence>
<feature type="chain" id="PRO_5047499787" evidence="5">
    <location>
        <begin position="22"/>
        <end position="741"/>
    </location>
</feature>
<evidence type="ECO:0000256" key="3">
    <source>
        <dbReference type="ARBA" id="ARBA00022764"/>
    </source>
</evidence>
<name>A0ABV7YR18_9BACT</name>
<sequence>MNKIVTLIISLTLITSNYVNAQTHPCLTLTKKGIKEIKANLGKTPLYDKSFAEVKKVVDAEILKEIDVPIPKELAGGYSHEVHRKNYNTMEKAGLLYQITGDEKYAKYVKNILHKYADLYPTLGLHPAKNSYSRGKLFWQCLNDANWLVSVAQAYDCVYDYLGKSDRARIEKDLFVPFVNFLSIETPQFFNRIHNHSTWGCAGVGMIGLVMNNEDFVKRALYGTMDQTITADQHDNDGGLIKHPGQEKAGFLAQIDGLFSPDGLYSEGAYYHRYGAYPFLIFAASLQNTKPELKIFQYRDSLLIKSVYSLLDQTTSTGEFYPLNDAQKGMSIYNSSLISAVDIAYHFGKRDPSLLTIAALQNEVVLDESGMAVAKNIKNKIPLPNKSIIYKDGIDGKGGAIGILRSKSDLNLVFKSGTHGMGHGHFDQMSYSFYKNGKEVVQDYGMARFVNIEQKAGGVYLPENNTFAKQTIAHNTLVINQKTQYGGDSDEADKYSPKLNYYNFSNPEVQYISSRDSNAYQGVFQNRTLVLVDSKEFKNPFVLDVFNVNSETENTYDLPLYFMGHLMSISTKVTIPNQMQKLGKSDGYQHIWKEGDAKANEGNTNFSWLGDGVFYTYITATTGSDSILLGRSGASDPNFNLRRDPMFIVRKKTTGPTTFASVLEAHGSYSPVTEKAINSYSDISAVEVLVSNKDYTIIKLKTKENKNWLVALANQNEEKQHAIKVEGKDLSWNGPFKLLKF</sequence>
<dbReference type="InterPro" id="IPR012480">
    <property type="entry name" value="Hepar_II_III_C"/>
</dbReference>
<reference evidence="9" key="1">
    <citation type="journal article" date="2019" name="Int. J. Syst. Evol. Microbiol.">
        <title>The Global Catalogue of Microorganisms (GCM) 10K type strain sequencing project: providing services to taxonomists for standard genome sequencing and annotation.</title>
        <authorList>
            <consortium name="The Broad Institute Genomics Platform"/>
            <consortium name="The Broad Institute Genome Sequencing Center for Infectious Disease"/>
            <person name="Wu L."/>
            <person name="Ma J."/>
        </authorList>
    </citation>
    <scope>NUCLEOTIDE SEQUENCE [LARGE SCALE GENOMIC DNA]</scope>
    <source>
        <strain evidence="9">CECT 7956</strain>
    </source>
</reference>
<dbReference type="InterPro" id="IPR008929">
    <property type="entry name" value="Chondroitin_lyas"/>
</dbReference>
<evidence type="ECO:0000256" key="2">
    <source>
        <dbReference type="ARBA" id="ARBA00022729"/>
    </source>
</evidence>
<protein>
    <submittedName>
        <fullName evidence="8">Heparinase II/III family protein</fullName>
    </submittedName>
</protein>
<evidence type="ECO:0000313" key="8">
    <source>
        <dbReference type="EMBL" id="MFC3809793.1"/>
    </source>
</evidence>
<dbReference type="Gene3D" id="2.70.98.70">
    <property type="match status" value="1"/>
</dbReference>
<evidence type="ECO:0000256" key="5">
    <source>
        <dbReference type="SAM" id="SignalP"/>
    </source>
</evidence>
<keyword evidence="9" id="KW-1185">Reference proteome</keyword>
<gene>
    <name evidence="8" type="ORF">ACFOOI_03925</name>
</gene>
<evidence type="ECO:0000313" key="9">
    <source>
        <dbReference type="Proteomes" id="UP001595616"/>
    </source>
</evidence>
<dbReference type="EMBL" id="JBHRYQ010000001">
    <property type="protein sequence ID" value="MFC3809793.1"/>
    <property type="molecule type" value="Genomic_DNA"/>
</dbReference>
<evidence type="ECO:0000256" key="4">
    <source>
        <dbReference type="ARBA" id="ARBA00023239"/>
    </source>
</evidence>
<evidence type="ECO:0000256" key="1">
    <source>
        <dbReference type="ARBA" id="ARBA00004418"/>
    </source>
</evidence>
<evidence type="ECO:0000259" key="7">
    <source>
        <dbReference type="Pfam" id="PF07940"/>
    </source>
</evidence>
<feature type="domain" description="Heparinase II/III-like C-terminal" evidence="7">
    <location>
        <begin position="398"/>
        <end position="563"/>
    </location>
</feature>
<dbReference type="Pfam" id="PF05426">
    <property type="entry name" value="Alginate_lyase"/>
    <property type="match status" value="1"/>
</dbReference>
<keyword evidence="2 5" id="KW-0732">Signal</keyword>
<dbReference type="SUPFAM" id="SSF48230">
    <property type="entry name" value="Chondroitin AC/alginate lyase"/>
    <property type="match status" value="1"/>
</dbReference>
<keyword evidence="3" id="KW-0574">Periplasm</keyword>
<comment type="caution">
    <text evidence="8">The sequence shown here is derived from an EMBL/GenBank/DDBJ whole genome shotgun (WGS) entry which is preliminary data.</text>
</comment>
<feature type="signal peptide" evidence="5">
    <location>
        <begin position="1"/>
        <end position="21"/>
    </location>
</feature>
<comment type="subcellular location">
    <subcellularLocation>
        <location evidence="1">Periplasm</location>
    </subcellularLocation>
</comment>
<dbReference type="InterPro" id="IPR008397">
    <property type="entry name" value="Alginate_lyase_dom"/>
</dbReference>
<dbReference type="Proteomes" id="UP001595616">
    <property type="component" value="Unassembled WGS sequence"/>
</dbReference>
<dbReference type="RefSeq" id="WP_379835296.1">
    <property type="nucleotide sequence ID" value="NZ_JBHRYQ010000001.1"/>
</dbReference>
<dbReference type="Gene3D" id="1.50.10.100">
    <property type="entry name" value="Chondroitin AC/alginate lyase"/>
    <property type="match status" value="1"/>
</dbReference>